<protein>
    <submittedName>
        <fullName evidence="1">Uncharacterized protein</fullName>
    </submittedName>
</protein>
<sequence>MTALLIKEAMANMPDTLNTAKDIQEYFKIAMKETVPHVPPHEIPQADIALIEKFKKLQPQFTAVVSGYHMINKTPIKESVWEEINCDIVGGVCNIRDESNGNHLSGKDNRFDNVDISNKTAKKSGNNISISSYRLTSVCCDKSPGNAKDILAEIEKRDGTFQYYSLLVRDEKKHSIISYEWYLIPKDHYLFKIDAITPKVGKVGKKKSEIVGWESKYCDITFSMSSQLWYKIDIREIAQYKLCSTEINNGNPKINYSQIFHSFNNASNAI</sequence>
<accession>A0A6C0LIW4</accession>
<organism evidence="1">
    <name type="scientific">viral metagenome</name>
    <dbReference type="NCBI Taxonomy" id="1070528"/>
    <lineage>
        <taxon>unclassified sequences</taxon>
        <taxon>metagenomes</taxon>
        <taxon>organismal metagenomes</taxon>
    </lineage>
</organism>
<evidence type="ECO:0000313" key="1">
    <source>
        <dbReference type="EMBL" id="QHU29112.1"/>
    </source>
</evidence>
<proteinExistence type="predicted"/>
<name>A0A6C0LIW4_9ZZZZ</name>
<dbReference type="AlphaFoldDB" id="A0A6C0LIW4"/>
<dbReference type="EMBL" id="MN740481">
    <property type="protein sequence ID" value="QHU29112.1"/>
    <property type="molecule type" value="Genomic_DNA"/>
</dbReference>
<reference evidence="1" key="1">
    <citation type="journal article" date="2020" name="Nature">
        <title>Giant virus diversity and host interactions through global metagenomics.</title>
        <authorList>
            <person name="Schulz F."/>
            <person name="Roux S."/>
            <person name="Paez-Espino D."/>
            <person name="Jungbluth S."/>
            <person name="Walsh D.A."/>
            <person name="Denef V.J."/>
            <person name="McMahon K.D."/>
            <person name="Konstantinidis K.T."/>
            <person name="Eloe-Fadrosh E.A."/>
            <person name="Kyrpides N.C."/>
            <person name="Woyke T."/>
        </authorList>
    </citation>
    <scope>NUCLEOTIDE SEQUENCE</scope>
    <source>
        <strain evidence="1">GVMAG-M-3300027804-47</strain>
    </source>
</reference>